<evidence type="ECO:0000313" key="4">
    <source>
        <dbReference type="Proteomes" id="UP000770785"/>
    </source>
</evidence>
<evidence type="ECO:0000259" key="1">
    <source>
        <dbReference type="Pfam" id="PF03354"/>
    </source>
</evidence>
<dbReference type="Pfam" id="PF03354">
    <property type="entry name" value="TerL_ATPase"/>
    <property type="match status" value="1"/>
</dbReference>
<evidence type="ECO:0000259" key="2">
    <source>
        <dbReference type="Pfam" id="PF20441"/>
    </source>
</evidence>
<dbReference type="EMBL" id="JAATJH010000001">
    <property type="protein sequence ID" value="NJC24790.1"/>
    <property type="molecule type" value="Genomic_DNA"/>
</dbReference>
<comment type="caution">
    <text evidence="3">The sequence shown here is derived from an EMBL/GenBank/DDBJ whole genome shotgun (WGS) entry which is preliminary data.</text>
</comment>
<dbReference type="Gene3D" id="3.30.420.240">
    <property type="match status" value="1"/>
</dbReference>
<proteinExistence type="predicted"/>
<dbReference type="InterPro" id="IPR027417">
    <property type="entry name" value="P-loop_NTPase"/>
</dbReference>
<gene>
    <name evidence="3" type="ORF">GGR27_000271</name>
</gene>
<dbReference type="RefSeq" id="WP_168035598.1">
    <property type="nucleotide sequence ID" value="NZ_JAATJH010000001.1"/>
</dbReference>
<reference evidence="3 4" key="1">
    <citation type="submission" date="2020-03" db="EMBL/GenBank/DDBJ databases">
        <title>Genomic Encyclopedia of Type Strains, Phase IV (KMG-IV): sequencing the most valuable type-strain genomes for metagenomic binning, comparative biology and taxonomic classification.</title>
        <authorList>
            <person name="Goeker M."/>
        </authorList>
    </citation>
    <scope>NUCLEOTIDE SEQUENCE [LARGE SCALE GENOMIC DNA]</scope>
    <source>
        <strain evidence="3 4">DSM 105096</strain>
    </source>
</reference>
<keyword evidence="4" id="KW-1185">Reference proteome</keyword>
<dbReference type="Pfam" id="PF20441">
    <property type="entry name" value="TerL_nuclease"/>
    <property type="match status" value="1"/>
</dbReference>
<dbReference type="Proteomes" id="UP000770785">
    <property type="component" value="Unassembled WGS sequence"/>
</dbReference>
<dbReference type="InterPro" id="IPR046462">
    <property type="entry name" value="TerL_nuclease"/>
</dbReference>
<dbReference type="InterPro" id="IPR005021">
    <property type="entry name" value="Terminase_largesu-like"/>
</dbReference>
<dbReference type="PANTHER" id="PTHR41287">
    <property type="match status" value="1"/>
</dbReference>
<dbReference type="PANTHER" id="PTHR41287:SF1">
    <property type="entry name" value="PROTEIN YMFN"/>
    <property type="match status" value="1"/>
</dbReference>
<feature type="domain" description="Terminase large subunit-like ATPase" evidence="1">
    <location>
        <begin position="74"/>
        <end position="245"/>
    </location>
</feature>
<organism evidence="3 4">
    <name type="scientific">Neolewinella antarctica</name>
    <dbReference type="NCBI Taxonomy" id="442734"/>
    <lineage>
        <taxon>Bacteria</taxon>
        <taxon>Pseudomonadati</taxon>
        <taxon>Bacteroidota</taxon>
        <taxon>Saprospiria</taxon>
        <taxon>Saprospirales</taxon>
        <taxon>Lewinellaceae</taxon>
        <taxon>Neolewinella</taxon>
    </lineage>
</organism>
<dbReference type="Gene3D" id="3.40.50.300">
    <property type="entry name" value="P-loop containing nucleotide triphosphate hydrolases"/>
    <property type="match status" value="1"/>
</dbReference>
<evidence type="ECO:0000313" key="3">
    <source>
        <dbReference type="EMBL" id="NJC24790.1"/>
    </source>
</evidence>
<accession>A0ABX0X6F7</accession>
<name>A0ABX0X6F7_9BACT</name>
<dbReference type="InterPro" id="IPR046461">
    <property type="entry name" value="TerL_ATPase"/>
</dbReference>
<feature type="domain" description="Terminase large subunit-like endonuclease" evidence="2">
    <location>
        <begin position="271"/>
        <end position="545"/>
    </location>
</feature>
<sequence length="560" mass="64194">MPDVPGWARYMTKVLDGERKAGRRERLCVERCVRLANKEEYYFDFDEAERVIEIVGLFRHTKGTYAGEIFEMMDWQEFFLVMIFALKKVKNDLRVFRKSILCVSKKNGKTEFAAAIANIFTFFDDEEGAECYSAANKYDQAEFSWIAAKKMMTYAARESEWVNQTLKVYDSTVRRSIINTESDSWFKPMAADAKTMDGVNPHLCIVDEYHEAKDSAIPDNMESGMVSREQPMLLITTTRGFNINGPLWRFEKSCDHILEGTVENDDILPLIFCLDDDDDWEDESLWEKANPGLGRTPTMSGLQTEFRKAQTEGALKEISFKTKNLNIWTSVASRWVKDKDYMSGASDWKPEDVEGLLCFGGLDLAKTRDITCAAYLFPPQAGFDRFRVLMRHYVPEENAQERSRKDLVPYLDWAEEGWITTTPGNVADYDHILAGIIADSKYFNLRGMSYDPWNAAHLATQAHESGILMSEFAQRASKFSEPIHYMLKAILKGELDHRNDPVLRWMFGNIVTYTDGNGNVKFDKGKSREKIDGAVALAMAFGEYLNYKLVESPDFGINWQ</sequence>
<protein>
    <submittedName>
        <fullName evidence="3">Phage terminase large subunit-like protein</fullName>
    </submittedName>
</protein>